<name>A0A382KCR9_9ZZZZ</name>
<dbReference type="SMART" id="SM00369">
    <property type="entry name" value="LRR_TYP"/>
    <property type="match status" value="2"/>
</dbReference>
<sequence length="332" mass="38005">MKKTLLYFPSSHTLIVNYMLTMALKNLFLAWFLFNFVYGTDCPSNFIEIDGECYFKQHVDVLQDFIDINKNLENMDILNIGYQEWIDGRLTYLYLGNQNISTIPDSIGLLKDLIRLDLEKNNISTLPEGVCSIYPYYSQLNLSDNKICPPYPYCFDYIGKQETNDCESFNCPEDYTEIQGECYYNDHLQILKSIIDTNAALQGLTPLELGKDVGFQHWDNGMLSHLNLINNNLTVLPENLCDVYPTLQSFDVSNNSICPPYPPCFEYIGYQNTQACDDAAAHNTNISSGKVSDNSELIFFHNSSSELHSEKFQNDLDILQSFIENNESIKGM</sequence>
<dbReference type="EMBL" id="UINC01079632">
    <property type="protein sequence ID" value="SVC21806.1"/>
    <property type="molecule type" value="Genomic_DNA"/>
</dbReference>
<dbReference type="PANTHER" id="PTHR48051:SF61">
    <property type="entry name" value="LEUCINE-RICH REPEAT PROTEIN LRRA-LIKE"/>
    <property type="match status" value="1"/>
</dbReference>
<accession>A0A382KCR9</accession>
<dbReference type="Pfam" id="PF13855">
    <property type="entry name" value="LRR_8"/>
    <property type="match status" value="1"/>
</dbReference>
<dbReference type="Gene3D" id="3.80.10.10">
    <property type="entry name" value="Ribonuclease Inhibitor"/>
    <property type="match status" value="1"/>
</dbReference>
<evidence type="ECO:0000313" key="3">
    <source>
        <dbReference type="EMBL" id="SVC21806.1"/>
    </source>
</evidence>
<evidence type="ECO:0000256" key="2">
    <source>
        <dbReference type="ARBA" id="ARBA00022737"/>
    </source>
</evidence>
<dbReference type="AlphaFoldDB" id="A0A382KCR9"/>
<keyword evidence="1" id="KW-0433">Leucine-rich repeat</keyword>
<dbReference type="PANTHER" id="PTHR48051">
    <property type="match status" value="1"/>
</dbReference>
<dbReference type="SUPFAM" id="SSF52058">
    <property type="entry name" value="L domain-like"/>
    <property type="match status" value="1"/>
</dbReference>
<gene>
    <name evidence="3" type="ORF">METZ01_LOCUS274660</name>
</gene>
<feature type="non-terminal residue" evidence="3">
    <location>
        <position position="332"/>
    </location>
</feature>
<reference evidence="3" key="1">
    <citation type="submission" date="2018-05" db="EMBL/GenBank/DDBJ databases">
        <authorList>
            <person name="Lanie J.A."/>
            <person name="Ng W.-L."/>
            <person name="Kazmierczak K.M."/>
            <person name="Andrzejewski T.M."/>
            <person name="Davidsen T.M."/>
            <person name="Wayne K.J."/>
            <person name="Tettelin H."/>
            <person name="Glass J.I."/>
            <person name="Rusch D."/>
            <person name="Podicherti R."/>
            <person name="Tsui H.-C.T."/>
            <person name="Winkler M.E."/>
        </authorList>
    </citation>
    <scope>NUCLEOTIDE SEQUENCE</scope>
</reference>
<dbReference type="InterPro" id="IPR032675">
    <property type="entry name" value="LRR_dom_sf"/>
</dbReference>
<protein>
    <recommendedName>
        <fullName evidence="4">L domain-like protein</fullName>
    </recommendedName>
</protein>
<dbReference type="PROSITE" id="PS51450">
    <property type="entry name" value="LRR"/>
    <property type="match status" value="1"/>
</dbReference>
<organism evidence="3">
    <name type="scientific">marine metagenome</name>
    <dbReference type="NCBI Taxonomy" id="408172"/>
    <lineage>
        <taxon>unclassified sequences</taxon>
        <taxon>metagenomes</taxon>
        <taxon>ecological metagenomes</taxon>
    </lineage>
</organism>
<proteinExistence type="predicted"/>
<dbReference type="InterPro" id="IPR001611">
    <property type="entry name" value="Leu-rich_rpt"/>
</dbReference>
<evidence type="ECO:0008006" key="4">
    <source>
        <dbReference type="Google" id="ProtNLM"/>
    </source>
</evidence>
<keyword evidence="2" id="KW-0677">Repeat</keyword>
<dbReference type="GO" id="GO:0005737">
    <property type="term" value="C:cytoplasm"/>
    <property type="evidence" value="ECO:0007669"/>
    <property type="project" value="TreeGrafter"/>
</dbReference>
<dbReference type="InterPro" id="IPR050216">
    <property type="entry name" value="LRR_domain-containing"/>
</dbReference>
<evidence type="ECO:0000256" key="1">
    <source>
        <dbReference type="ARBA" id="ARBA00022614"/>
    </source>
</evidence>
<dbReference type="InterPro" id="IPR003591">
    <property type="entry name" value="Leu-rich_rpt_typical-subtyp"/>
</dbReference>